<dbReference type="Gene3D" id="2.40.160.20">
    <property type="match status" value="1"/>
</dbReference>
<gene>
    <name evidence="2" type="ORF">FGF66_04195</name>
</gene>
<dbReference type="EMBL" id="VDCH01000005">
    <property type="protein sequence ID" value="TNJ39561.1"/>
    <property type="molecule type" value="Genomic_DNA"/>
</dbReference>
<keyword evidence="3" id="KW-1185">Reference proteome</keyword>
<dbReference type="OrthoDB" id="9797122at2"/>
<organism evidence="2 3">
    <name type="scientific">Chlorobaculum thiosulfatiphilum</name>
    <name type="common">Chlorobium limicola f.sp. thiosulfatophilum</name>
    <dbReference type="NCBI Taxonomy" id="115852"/>
    <lineage>
        <taxon>Bacteria</taxon>
        <taxon>Pseudomonadati</taxon>
        <taxon>Chlorobiota</taxon>
        <taxon>Chlorobiia</taxon>
        <taxon>Chlorobiales</taxon>
        <taxon>Chlorobiaceae</taxon>
        <taxon>Chlorobaculum</taxon>
    </lineage>
</organism>
<name>A0A5C4SA10_CHLTI</name>
<dbReference type="InterPro" id="IPR018550">
    <property type="entry name" value="Lipid-A_deacylase-rel"/>
</dbReference>
<dbReference type="AlphaFoldDB" id="A0A5C4SA10"/>
<reference evidence="2 3" key="1">
    <citation type="submission" date="2019-05" db="EMBL/GenBank/DDBJ databases">
        <title>Draft Whole-Genome sequence of the green sulfur bacterium Chlorobaculum thiosulfatiphilum DSM 249.</title>
        <authorList>
            <person name="Meyer T.E."/>
            <person name="Kyndt J.A."/>
        </authorList>
    </citation>
    <scope>NUCLEOTIDE SEQUENCE [LARGE SCALE GENOMIC DNA]</scope>
    <source>
        <strain evidence="2 3">DSM 249</strain>
    </source>
</reference>
<proteinExistence type="predicted"/>
<keyword evidence="2" id="KW-0378">Hydrolase</keyword>
<dbReference type="RefSeq" id="WP_139456440.1">
    <property type="nucleotide sequence ID" value="NZ_VDCH01000005.1"/>
</dbReference>
<protein>
    <submittedName>
        <fullName evidence="2">Acyloxyacyl hydrolase</fullName>
    </submittedName>
</protein>
<comment type="caution">
    <text evidence="2">The sequence shown here is derived from an EMBL/GenBank/DDBJ whole genome shotgun (WGS) entry which is preliminary data.</text>
</comment>
<dbReference type="InterPro" id="IPR011250">
    <property type="entry name" value="OMP/PagP_B-barrel"/>
</dbReference>
<dbReference type="Proteomes" id="UP000308271">
    <property type="component" value="Unassembled WGS sequence"/>
</dbReference>
<feature type="signal peptide" evidence="1">
    <location>
        <begin position="1"/>
        <end position="25"/>
    </location>
</feature>
<dbReference type="SUPFAM" id="SSF56925">
    <property type="entry name" value="OMPA-like"/>
    <property type="match status" value="1"/>
</dbReference>
<evidence type="ECO:0000313" key="3">
    <source>
        <dbReference type="Proteomes" id="UP000308271"/>
    </source>
</evidence>
<accession>A0A5C4SA10</accession>
<feature type="chain" id="PRO_5022779872" evidence="1">
    <location>
        <begin position="26"/>
        <end position="198"/>
    </location>
</feature>
<dbReference type="GO" id="GO:0016787">
    <property type="term" value="F:hydrolase activity"/>
    <property type="evidence" value="ECO:0007669"/>
    <property type="project" value="UniProtKB-KW"/>
</dbReference>
<keyword evidence="1" id="KW-0732">Signal</keyword>
<dbReference type="Pfam" id="PF09411">
    <property type="entry name" value="PagL"/>
    <property type="match status" value="1"/>
</dbReference>
<evidence type="ECO:0000313" key="2">
    <source>
        <dbReference type="EMBL" id="TNJ39561.1"/>
    </source>
</evidence>
<evidence type="ECO:0000256" key="1">
    <source>
        <dbReference type="SAM" id="SignalP"/>
    </source>
</evidence>
<sequence>MKKKLFRLFIPLLFTCSFIPGKLNAAPSDTHEGVHLDEIAIGSGYAWGHMKFTEADYHAVPIFVRFGFDMNSAFGMRDSKGTLQLALEPFCNPVTEPDSGVETGLNVFFRYLHPIAPSVKLVGEIGSGPMYLSIDSKEQGDAGFNFLNQFGLGAQVAVSGNSAITVGYRFRHLSNAGTSEPNHGINSNAVVLSYSLLY</sequence>